<dbReference type="PANTHER" id="PTHR22916:SF3">
    <property type="entry name" value="UDP-GLCNAC:BETAGAL BETA-1,3-N-ACETYLGLUCOSAMINYLTRANSFERASE-LIKE PROTEIN 1"/>
    <property type="match status" value="1"/>
</dbReference>
<evidence type="ECO:0000313" key="2">
    <source>
        <dbReference type="EMBL" id="AUP78298.1"/>
    </source>
</evidence>
<dbReference type="Proteomes" id="UP000235826">
    <property type="component" value="Chromosome"/>
</dbReference>
<protein>
    <submittedName>
        <fullName evidence="2">Glycosyltransferase family 2 protein</fullName>
    </submittedName>
</protein>
<reference evidence="2 3" key="1">
    <citation type="submission" date="2018-01" db="EMBL/GenBank/DDBJ databases">
        <title>Complete genome sequence of Flavivirga eckloniae ECD14 isolated from seaweed Ecklonia cava.</title>
        <authorList>
            <person name="Lee J.H."/>
            <person name="Baik K.S."/>
            <person name="Seong C.N."/>
        </authorList>
    </citation>
    <scope>NUCLEOTIDE SEQUENCE [LARGE SCALE GENOMIC DNA]</scope>
    <source>
        <strain evidence="2 3">ECD14</strain>
    </source>
</reference>
<dbReference type="SUPFAM" id="SSF53448">
    <property type="entry name" value="Nucleotide-diphospho-sugar transferases"/>
    <property type="match status" value="1"/>
</dbReference>
<dbReference type="Pfam" id="PF00535">
    <property type="entry name" value="Glycos_transf_2"/>
    <property type="match status" value="1"/>
</dbReference>
<evidence type="ECO:0000259" key="1">
    <source>
        <dbReference type="Pfam" id="PF00535"/>
    </source>
</evidence>
<dbReference type="InterPro" id="IPR029044">
    <property type="entry name" value="Nucleotide-diphossugar_trans"/>
</dbReference>
<dbReference type="EMBL" id="CP025791">
    <property type="protein sequence ID" value="AUP78298.1"/>
    <property type="molecule type" value="Genomic_DNA"/>
</dbReference>
<evidence type="ECO:0000313" key="3">
    <source>
        <dbReference type="Proteomes" id="UP000235826"/>
    </source>
</evidence>
<dbReference type="GO" id="GO:0016758">
    <property type="term" value="F:hexosyltransferase activity"/>
    <property type="evidence" value="ECO:0007669"/>
    <property type="project" value="UniProtKB-ARBA"/>
</dbReference>
<keyword evidence="2" id="KW-0808">Transferase</keyword>
<dbReference type="PANTHER" id="PTHR22916">
    <property type="entry name" value="GLYCOSYLTRANSFERASE"/>
    <property type="match status" value="1"/>
</dbReference>
<dbReference type="AlphaFoldDB" id="A0A2K9PN82"/>
<proteinExistence type="predicted"/>
<name>A0A2K9PN82_9FLAO</name>
<dbReference type="KEGG" id="fek:C1H87_06040"/>
<keyword evidence="3" id="KW-1185">Reference proteome</keyword>
<sequence>MPYKFEKMMPFFSVIIPLYNKEDHIKGTIKSVLNQEFKDFEVIIVNDGSTDESLKKIETLIDNRFKIINQDNQGVSHARNIGIAESKGSYIALLDADDFWYENHLSDLKKLIKRFPEAGLFCNNYEISYNNKLIKPATFNFEYNNYPMIIKDYFKSSIINSIAWTSSVAFTKESFIRIGKFNLKLRTGQDIDLWIRYALKYAIAFSPKISMRYHNFDINSLSKTEYNYERYNLVNNYAEEEETNNSLKKYLDINRYAIAIRCFLNNEKTLYKKLKKEIDYKNLNSKQRILLMLPKPILITIKWFQKILIDKKIYLTAYK</sequence>
<feature type="domain" description="Glycosyltransferase 2-like" evidence="1">
    <location>
        <begin position="13"/>
        <end position="174"/>
    </location>
</feature>
<accession>A0A2K9PN82</accession>
<organism evidence="2 3">
    <name type="scientific">Flavivirga eckloniae</name>
    <dbReference type="NCBI Taxonomy" id="1803846"/>
    <lineage>
        <taxon>Bacteria</taxon>
        <taxon>Pseudomonadati</taxon>
        <taxon>Bacteroidota</taxon>
        <taxon>Flavobacteriia</taxon>
        <taxon>Flavobacteriales</taxon>
        <taxon>Flavobacteriaceae</taxon>
        <taxon>Flavivirga</taxon>
    </lineage>
</organism>
<gene>
    <name evidence="2" type="ORF">C1H87_06040</name>
</gene>
<dbReference type="Gene3D" id="3.90.550.10">
    <property type="entry name" value="Spore Coat Polysaccharide Biosynthesis Protein SpsA, Chain A"/>
    <property type="match status" value="1"/>
</dbReference>
<dbReference type="InterPro" id="IPR001173">
    <property type="entry name" value="Glyco_trans_2-like"/>
</dbReference>